<reference evidence="1 2" key="1">
    <citation type="submission" date="2023-06" db="EMBL/GenBank/DDBJ databases">
        <title>Parasedimentitalea psychrophila sp. nov., a psychrophilic bacterium isolated from deep-sea sediment.</title>
        <authorList>
            <person name="Li A."/>
        </authorList>
    </citation>
    <scope>NUCLEOTIDE SEQUENCE [LARGE SCALE GENOMIC DNA]</scope>
    <source>
        <strain evidence="1 2">QS115</strain>
    </source>
</reference>
<gene>
    <name evidence="1" type="ORF">QPJ95_13620</name>
</gene>
<protein>
    <submittedName>
        <fullName evidence="1">Uncharacterized protein</fullName>
    </submittedName>
</protein>
<name>A0A9Y2P2X7_9RHOB</name>
<dbReference type="Proteomes" id="UP001238334">
    <property type="component" value="Chromosome"/>
</dbReference>
<evidence type="ECO:0000313" key="1">
    <source>
        <dbReference type="EMBL" id="WIY23684.1"/>
    </source>
</evidence>
<sequence>MKIQFVSIIREFELLDPSLHDQQSLIFDSYTHDPEHGTTKFLRSMDASQTPWIDSTVVMDDTINIGSGEDPRAFYWNGSPCASAATYNPGHGFINKIYIKNLDKWFILIPPSNIKAGKNWSPFVYNDELHFVHQFSPFRVLKARFPSDRDGFIILDNVAEHNVYAPVSHDGFSVFRGGSNGIQIGDVIIGVGHTNKRKKRRSNSITHRPFLFVYSPGKNLTYYSFEYDFPENTNIVDPTSLYEKDGTIYLVTSETEYTWDIVGQKCKTCLYTLDFTGGFHEDGIGSGGRRLHWWSHGKSPEIGRFLGAWCRSVVSRIR</sequence>
<accession>A0A9Y2P2X7</accession>
<dbReference type="AlphaFoldDB" id="A0A9Y2P2X7"/>
<evidence type="ECO:0000313" key="2">
    <source>
        <dbReference type="Proteomes" id="UP001238334"/>
    </source>
</evidence>
<dbReference type="RefSeq" id="WP_270920715.1">
    <property type="nucleotide sequence ID" value="NZ_CP127247.1"/>
</dbReference>
<keyword evidence="2" id="KW-1185">Reference proteome</keyword>
<dbReference type="EMBL" id="CP127247">
    <property type="protein sequence ID" value="WIY23684.1"/>
    <property type="molecule type" value="Genomic_DNA"/>
</dbReference>
<organism evidence="1 2">
    <name type="scientific">Parasedimentitalea psychrophila</name>
    <dbReference type="NCBI Taxonomy" id="2997337"/>
    <lineage>
        <taxon>Bacteria</taxon>
        <taxon>Pseudomonadati</taxon>
        <taxon>Pseudomonadota</taxon>
        <taxon>Alphaproteobacteria</taxon>
        <taxon>Rhodobacterales</taxon>
        <taxon>Paracoccaceae</taxon>
        <taxon>Parasedimentitalea</taxon>
    </lineage>
</organism>
<dbReference type="KEGG" id="ppso:QPJ95_13620"/>
<proteinExistence type="predicted"/>